<name>A0A2P8FEI7_9RHOB</name>
<dbReference type="EMBL" id="PYGJ01000004">
    <property type="protein sequence ID" value="PSL20136.1"/>
    <property type="molecule type" value="Genomic_DNA"/>
</dbReference>
<dbReference type="PANTHER" id="PTHR30383">
    <property type="entry name" value="THIOESTERASE 1/PROTEASE 1/LYSOPHOSPHOLIPASE L1"/>
    <property type="match status" value="1"/>
</dbReference>
<evidence type="ECO:0000313" key="2">
    <source>
        <dbReference type="EMBL" id="PSL20136.1"/>
    </source>
</evidence>
<dbReference type="Gene3D" id="3.40.50.1110">
    <property type="entry name" value="SGNH hydrolase"/>
    <property type="match status" value="1"/>
</dbReference>
<dbReference type="CDD" id="cd01822">
    <property type="entry name" value="Lysophospholipase_L1_like"/>
    <property type="match status" value="1"/>
</dbReference>
<dbReference type="Pfam" id="PF13472">
    <property type="entry name" value="Lipase_GDSL_2"/>
    <property type="match status" value="1"/>
</dbReference>
<protein>
    <submittedName>
        <fullName evidence="2">Acyl-CoA thioesterase-1</fullName>
    </submittedName>
</protein>
<dbReference type="SUPFAM" id="SSF52266">
    <property type="entry name" value="SGNH hydrolase"/>
    <property type="match status" value="1"/>
</dbReference>
<keyword evidence="3" id="KW-1185">Reference proteome</keyword>
<accession>A0A2P8FEI7</accession>
<reference evidence="2 3" key="1">
    <citation type="submission" date="2018-03" db="EMBL/GenBank/DDBJ databases">
        <title>Genomic Encyclopedia of Archaeal and Bacterial Type Strains, Phase II (KMG-II): from individual species to whole genera.</title>
        <authorList>
            <person name="Goeker M."/>
        </authorList>
    </citation>
    <scope>NUCLEOTIDE SEQUENCE [LARGE SCALE GENOMIC DNA]</scope>
    <source>
        <strain evidence="2 3">DSM 100673</strain>
    </source>
</reference>
<dbReference type="InterPro" id="IPR036514">
    <property type="entry name" value="SGNH_hydro_sf"/>
</dbReference>
<comment type="caution">
    <text evidence="2">The sequence shown here is derived from an EMBL/GenBank/DDBJ whole genome shotgun (WGS) entry which is preliminary data.</text>
</comment>
<evidence type="ECO:0000259" key="1">
    <source>
        <dbReference type="Pfam" id="PF13472"/>
    </source>
</evidence>
<feature type="domain" description="SGNH hydrolase-type esterase" evidence="1">
    <location>
        <begin position="37"/>
        <end position="200"/>
    </location>
</feature>
<proteinExistence type="predicted"/>
<dbReference type="PANTHER" id="PTHR30383:SF24">
    <property type="entry name" value="THIOESTERASE 1_PROTEASE 1_LYSOPHOSPHOLIPASE L1"/>
    <property type="match status" value="1"/>
</dbReference>
<dbReference type="InterPro" id="IPR013830">
    <property type="entry name" value="SGNH_hydro"/>
</dbReference>
<dbReference type="AlphaFoldDB" id="A0A2P8FEI7"/>
<dbReference type="InterPro" id="IPR051532">
    <property type="entry name" value="Ester_Hydrolysis_Enzymes"/>
</dbReference>
<dbReference type="RefSeq" id="WP_423827731.1">
    <property type="nucleotide sequence ID" value="NZ_PYGJ01000004.1"/>
</dbReference>
<organism evidence="2 3">
    <name type="scientific">Shimia abyssi</name>
    <dbReference type="NCBI Taxonomy" id="1662395"/>
    <lineage>
        <taxon>Bacteria</taxon>
        <taxon>Pseudomonadati</taxon>
        <taxon>Pseudomonadota</taxon>
        <taxon>Alphaproteobacteria</taxon>
        <taxon>Rhodobacterales</taxon>
        <taxon>Roseobacteraceae</taxon>
    </lineage>
</organism>
<gene>
    <name evidence="2" type="ORF">CLV88_104197</name>
</gene>
<dbReference type="GO" id="GO:0004622">
    <property type="term" value="F:phosphatidylcholine lysophospholipase activity"/>
    <property type="evidence" value="ECO:0007669"/>
    <property type="project" value="TreeGrafter"/>
</dbReference>
<evidence type="ECO:0000313" key="3">
    <source>
        <dbReference type="Proteomes" id="UP000240418"/>
    </source>
</evidence>
<sequence>MKVFAELYGCVRTGGKALGLGLFLCGTAIAEPVVVAALGDSLTHGYGLALEDGFVPQLQGWLNAQGAEVRLINAGVSGDTTQGGLARVDWTLTPDVEALIVALGGNDVLRAFDPALSRSNLAGIIEAAQAKGVEVMLVGMTAPLNYGAEYKAAFDGMYPDLANEYETLLAPDFFAGLRDVAPDDLPGVMQGDGLHPNSDGVTRIVDALGPHVLRLIAAVE</sequence>
<dbReference type="Proteomes" id="UP000240418">
    <property type="component" value="Unassembled WGS sequence"/>
</dbReference>